<accession>X1ULD8</accession>
<proteinExistence type="predicted"/>
<dbReference type="AlphaFoldDB" id="X1ULD8"/>
<feature type="non-terminal residue" evidence="1">
    <location>
        <position position="1"/>
    </location>
</feature>
<dbReference type="EMBL" id="BARW01017943">
    <property type="protein sequence ID" value="GAI93154.1"/>
    <property type="molecule type" value="Genomic_DNA"/>
</dbReference>
<protein>
    <submittedName>
        <fullName evidence="1">Uncharacterized protein</fullName>
    </submittedName>
</protein>
<organism evidence="1">
    <name type="scientific">marine sediment metagenome</name>
    <dbReference type="NCBI Taxonomy" id="412755"/>
    <lineage>
        <taxon>unclassified sequences</taxon>
        <taxon>metagenomes</taxon>
        <taxon>ecological metagenomes</taxon>
    </lineage>
</organism>
<gene>
    <name evidence="1" type="ORF">S12H4_30843</name>
</gene>
<reference evidence="1" key="1">
    <citation type="journal article" date="2014" name="Front. Microbiol.">
        <title>High frequency of phylogenetically diverse reductive dehalogenase-homologous genes in deep subseafloor sedimentary metagenomes.</title>
        <authorList>
            <person name="Kawai M."/>
            <person name="Futagami T."/>
            <person name="Toyoda A."/>
            <person name="Takaki Y."/>
            <person name="Nishi S."/>
            <person name="Hori S."/>
            <person name="Arai W."/>
            <person name="Tsubouchi T."/>
            <person name="Morono Y."/>
            <person name="Uchiyama I."/>
            <person name="Ito T."/>
            <person name="Fujiyama A."/>
            <person name="Inagaki F."/>
            <person name="Takami H."/>
        </authorList>
    </citation>
    <scope>NUCLEOTIDE SEQUENCE</scope>
    <source>
        <strain evidence="1">Expedition CK06-06</strain>
    </source>
</reference>
<name>X1ULD8_9ZZZZ</name>
<comment type="caution">
    <text evidence="1">The sequence shown here is derived from an EMBL/GenBank/DDBJ whole genome shotgun (WGS) entry which is preliminary data.</text>
</comment>
<evidence type="ECO:0000313" key="1">
    <source>
        <dbReference type="EMBL" id="GAI93154.1"/>
    </source>
</evidence>
<sequence length="132" mass="15115">ARIIQPDLEPVPSEITDPKIQRILIRDSRNRIRGGLLRPISGTLARQIRYEFVLKNENDSTYELIFPKADAILIENPDIVSELNQHYYTGTLEAAKKLHLDTAKKIKRLIKEGLDLDETPNEQLEDTIPSLD</sequence>